<reference evidence="2" key="1">
    <citation type="submission" date="2017-08" db="EMBL/GenBank/DDBJ databases">
        <title>Direct submision.</title>
        <authorList>
            <person name="Kim S.-J."/>
            <person name="Rhee S.-K."/>
        </authorList>
    </citation>
    <scope>NUCLEOTIDE SEQUENCE [LARGE SCALE GENOMIC DNA]</scope>
    <source>
        <strain evidence="2">GI5</strain>
    </source>
</reference>
<dbReference type="AlphaFoldDB" id="A0A2K9LG16"/>
<sequence>MEAQVAASLYKDGRKQALVGGDIVVASSDSGLHSSILRSIENLGGDYIANIQVDDSGQGVEFAVEHDPVAAREDRWYPVDELLVDPGPGELVGYAFDVNFPSEIMLTSPLPTDTYTSRGQTIALNWNTETNGDQIRLTSVQTCFSGDQSVQWATSTIINSTDTGSHDISVGSLIPSTTVVNAISDFFQQISVMIVSSVLEAYTFGLVSADDIDLGSYNLDYCTISLTVFREISNDLGADISGGYAIGSASDTVTVRYEP</sequence>
<gene>
    <name evidence="1" type="ORF">Kalk_01540</name>
</gene>
<keyword evidence="2" id="KW-1185">Reference proteome</keyword>
<name>A0A2K9LG16_9GAMM</name>
<dbReference type="Proteomes" id="UP000235116">
    <property type="component" value="Chromosome"/>
</dbReference>
<dbReference type="KEGG" id="kak:Kalk_01540"/>
<evidence type="ECO:0000313" key="2">
    <source>
        <dbReference type="Proteomes" id="UP000235116"/>
    </source>
</evidence>
<dbReference type="EMBL" id="CP022684">
    <property type="protein sequence ID" value="AUM11190.1"/>
    <property type="molecule type" value="Genomic_DNA"/>
</dbReference>
<accession>A0A2K9LG16</accession>
<organism evidence="1 2">
    <name type="scientific">Ketobacter alkanivorans</name>
    <dbReference type="NCBI Taxonomy" id="1917421"/>
    <lineage>
        <taxon>Bacteria</taxon>
        <taxon>Pseudomonadati</taxon>
        <taxon>Pseudomonadota</taxon>
        <taxon>Gammaproteobacteria</taxon>
        <taxon>Pseudomonadales</taxon>
        <taxon>Ketobacteraceae</taxon>
        <taxon>Ketobacter</taxon>
    </lineage>
</organism>
<proteinExistence type="predicted"/>
<evidence type="ECO:0000313" key="1">
    <source>
        <dbReference type="EMBL" id="AUM11190.1"/>
    </source>
</evidence>
<protein>
    <submittedName>
        <fullName evidence="1">Uncharacterized protein</fullName>
    </submittedName>
</protein>